<reference evidence="3 4" key="1">
    <citation type="journal article" date="2018" name="Int. J. Syst. Evol. Microbiol.">
        <title>Uliginosibacterium sediminicola sp. nov., isolated from freshwater sediment.</title>
        <authorList>
            <person name="Hwang W.M."/>
            <person name="Kim S.M."/>
            <person name="Kang K."/>
            <person name="Ahn T.Y."/>
        </authorList>
    </citation>
    <scope>NUCLEOTIDE SEQUENCE [LARGE SCALE GENOMIC DNA]</scope>
    <source>
        <strain evidence="3 4">M1-21</strain>
    </source>
</reference>
<sequence length="512" mass="55802">MTFKSCIPAVKRGVTALLGCALTAASIAALAAPGGFAERDEAPAPGRVGVAVANYMIKTWPTLDDTSCGVNCFSLDYAKVPAAPSPKYWEYTNGVPLVGIWKLYQHTGNKVYFDYVKKFVDTYVDANGKISYAVPYPTPSVRDATIQDVIQPSNLLFGLYEETKDPRYLTAMAAQREVFKSIKTNSAGAFWHKPSYPNQQWLDGLYMAEPFLVKYCALYAAESDKVGCFSTATTQAKLMHEHLFDANTHLYYHAWNGAADGIWLGLDPKKGKTPPVTGAVASPVLWSRSIAWLYLGVIDMLDYLPKNHPDRALMLRIVNNVSYGLARYQDRKSGLWYQVIDLKDGPLPANGGYPGESIAAQPNFLETSASALFTYGLAKSVRKGYLSPYYLGVAHKGWRGVKSQIDIASNGDVKVHGTVVGMSIGGTYNSYVNADFRTNLTSGELPAPAASCSAAQLPGGFPTSFTSAPTVCKFIYVRDNVPQGIGAVLLAASEMEHGHLRERHDERGDGRH</sequence>
<dbReference type="GO" id="GO:0016787">
    <property type="term" value="F:hydrolase activity"/>
    <property type="evidence" value="ECO:0007669"/>
    <property type="project" value="UniProtKB-KW"/>
</dbReference>
<dbReference type="RefSeq" id="WP_345919584.1">
    <property type="nucleotide sequence ID" value="NZ_JBDIVE010000004.1"/>
</dbReference>
<dbReference type="PANTHER" id="PTHR33886:SF8">
    <property type="entry name" value="UNSATURATED RHAMNOGALACTURONAN HYDROLASE (EUROFUNG)"/>
    <property type="match status" value="1"/>
</dbReference>
<accession>A0ABU9YYL5</accession>
<keyword evidence="1 3" id="KW-0378">Hydrolase</keyword>
<dbReference type="Proteomes" id="UP001410394">
    <property type="component" value="Unassembled WGS sequence"/>
</dbReference>
<feature type="chain" id="PRO_5045531480" evidence="2">
    <location>
        <begin position="32"/>
        <end position="512"/>
    </location>
</feature>
<dbReference type="InterPro" id="IPR010905">
    <property type="entry name" value="Glyco_hydro_88"/>
</dbReference>
<comment type="caution">
    <text evidence="3">The sequence shown here is derived from an EMBL/GenBank/DDBJ whole genome shotgun (WGS) entry which is preliminary data.</text>
</comment>
<organism evidence="3 4">
    <name type="scientific">Uliginosibacterium sediminicola</name>
    <dbReference type="NCBI Taxonomy" id="2024550"/>
    <lineage>
        <taxon>Bacteria</taxon>
        <taxon>Pseudomonadati</taxon>
        <taxon>Pseudomonadota</taxon>
        <taxon>Betaproteobacteria</taxon>
        <taxon>Rhodocyclales</taxon>
        <taxon>Zoogloeaceae</taxon>
        <taxon>Uliginosibacterium</taxon>
    </lineage>
</organism>
<dbReference type="EMBL" id="JBDIVE010000004">
    <property type="protein sequence ID" value="MEN3068815.1"/>
    <property type="molecule type" value="Genomic_DNA"/>
</dbReference>
<evidence type="ECO:0000313" key="4">
    <source>
        <dbReference type="Proteomes" id="UP001410394"/>
    </source>
</evidence>
<gene>
    <name evidence="3" type="ORF">ABDB84_10015</name>
</gene>
<dbReference type="Gene3D" id="1.50.10.10">
    <property type="match status" value="1"/>
</dbReference>
<evidence type="ECO:0000256" key="2">
    <source>
        <dbReference type="SAM" id="SignalP"/>
    </source>
</evidence>
<evidence type="ECO:0000256" key="1">
    <source>
        <dbReference type="ARBA" id="ARBA00022801"/>
    </source>
</evidence>
<keyword evidence="4" id="KW-1185">Reference proteome</keyword>
<dbReference type="InterPro" id="IPR012341">
    <property type="entry name" value="6hp_glycosidase-like_sf"/>
</dbReference>
<dbReference type="InterPro" id="IPR052043">
    <property type="entry name" value="PolySaccharide_Degr_Enz"/>
</dbReference>
<feature type="signal peptide" evidence="2">
    <location>
        <begin position="1"/>
        <end position="31"/>
    </location>
</feature>
<keyword evidence="2" id="KW-0732">Signal</keyword>
<dbReference type="PANTHER" id="PTHR33886">
    <property type="entry name" value="UNSATURATED RHAMNOGALACTURONAN HYDROLASE (EUROFUNG)"/>
    <property type="match status" value="1"/>
</dbReference>
<dbReference type="InterPro" id="IPR008928">
    <property type="entry name" value="6-hairpin_glycosidase_sf"/>
</dbReference>
<protein>
    <submittedName>
        <fullName evidence="3">Glycoside hydrolase family 88 protein</fullName>
    </submittedName>
</protein>
<proteinExistence type="predicted"/>
<dbReference type="Pfam" id="PF07470">
    <property type="entry name" value="Glyco_hydro_88"/>
    <property type="match status" value="1"/>
</dbReference>
<name>A0ABU9YYL5_9RHOO</name>
<evidence type="ECO:0000313" key="3">
    <source>
        <dbReference type="EMBL" id="MEN3068815.1"/>
    </source>
</evidence>
<dbReference type="SUPFAM" id="SSF48208">
    <property type="entry name" value="Six-hairpin glycosidases"/>
    <property type="match status" value="1"/>
</dbReference>